<reference evidence="4 5" key="1">
    <citation type="submission" date="2023-03" db="EMBL/GenBank/DDBJ databases">
        <title>Bacillus Genome Sequencing.</title>
        <authorList>
            <person name="Dunlap C."/>
        </authorList>
    </citation>
    <scope>NUCLEOTIDE SEQUENCE [LARGE SCALE GENOMIC DNA]</scope>
    <source>
        <strain evidence="4 5">B-23453</strain>
    </source>
</reference>
<dbReference type="RefSeq" id="WP_066263585.1">
    <property type="nucleotide sequence ID" value="NZ_JARMAB010000002.1"/>
</dbReference>
<accession>A0ABU6MAM8</accession>
<dbReference type="NCBIfam" id="NF006904">
    <property type="entry name" value="PRK09398.1"/>
    <property type="match status" value="1"/>
</dbReference>
<sequence>MSNPKRETSQFQPNHIGTKSRSFGGNKGKTMQDKSGKHAQVMQTKGE</sequence>
<dbReference type="InterPro" id="IPR012612">
    <property type="entry name" value="SASP_SspN"/>
</dbReference>
<evidence type="ECO:0000313" key="5">
    <source>
        <dbReference type="Proteomes" id="UP001341444"/>
    </source>
</evidence>
<dbReference type="HAMAP" id="MF_01505">
    <property type="entry name" value="SspN"/>
    <property type="match status" value="1"/>
</dbReference>
<feature type="compositionally biased region" description="Polar residues" evidence="3">
    <location>
        <begin position="9"/>
        <end position="23"/>
    </location>
</feature>
<feature type="region of interest" description="Disordered" evidence="3">
    <location>
        <begin position="1"/>
        <end position="47"/>
    </location>
</feature>
<proteinExistence type="evidence at transcript level"/>
<name>A0ABU6MAM8_9BACI</name>
<evidence type="ECO:0000256" key="1">
    <source>
        <dbReference type="ARBA" id="ARBA00022969"/>
    </source>
</evidence>
<evidence type="ECO:0000256" key="3">
    <source>
        <dbReference type="SAM" id="MobiDB-lite"/>
    </source>
</evidence>
<gene>
    <name evidence="2" type="primary">sspN</name>
    <name evidence="4" type="ORF">P4T90_01260</name>
</gene>
<comment type="caution">
    <text evidence="4">The sequence shown here is derived from an EMBL/GenBank/DDBJ whole genome shotgun (WGS) entry which is preliminary data.</text>
</comment>
<comment type="similarity">
    <text evidence="2">Belongs to the SspN family.</text>
</comment>
<dbReference type="EMBL" id="JARMAB010000002">
    <property type="protein sequence ID" value="MED1201713.1"/>
    <property type="molecule type" value="Genomic_DNA"/>
</dbReference>
<comment type="induction">
    <text evidence="2">Expressed only in the forespore compartment of sporulating cells.</text>
</comment>
<evidence type="ECO:0000313" key="4">
    <source>
        <dbReference type="EMBL" id="MED1201713.1"/>
    </source>
</evidence>
<protein>
    <recommendedName>
        <fullName evidence="2">Small, acid-soluble spore protein N</fullName>
        <shortName evidence="2">SASP N</shortName>
    </recommendedName>
</protein>
<dbReference type="Pfam" id="PF08177">
    <property type="entry name" value="SspN"/>
    <property type="match status" value="1"/>
</dbReference>
<keyword evidence="1 2" id="KW-0749">Sporulation</keyword>
<organism evidence="4 5">
    <name type="scientific">Heyndrickxia acidicola</name>
    <dbReference type="NCBI Taxonomy" id="209389"/>
    <lineage>
        <taxon>Bacteria</taxon>
        <taxon>Bacillati</taxon>
        <taxon>Bacillota</taxon>
        <taxon>Bacilli</taxon>
        <taxon>Bacillales</taxon>
        <taxon>Bacillaceae</taxon>
        <taxon>Heyndrickxia</taxon>
    </lineage>
</organism>
<evidence type="ECO:0000256" key="2">
    <source>
        <dbReference type="HAMAP-Rule" id="MF_01505"/>
    </source>
</evidence>
<keyword evidence="5" id="KW-1185">Reference proteome</keyword>
<dbReference type="Proteomes" id="UP001341444">
    <property type="component" value="Unassembled WGS sequence"/>
</dbReference>
<comment type="subcellular location">
    <subcellularLocation>
        <location evidence="2">Spore core</location>
    </subcellularLocation>
</comment>